<evidence type="ECO:0000256" key="4">
    <source>
        <dbReference type="ARBA" id="ARBA00022837"/>
    </source>
</evidence>
<dbReference type="RefSeq" id="WP_170150951.1">
    <property type="nucleotide sequence ID" value="NZ_QXDC01000002.1"/>
</dbReference>
<dbReference type="GO" id="GO:0004065">
    <property type="term" value="F:arylsulfatase activity"/>
    <property type="evidence" value="ECO:0007669"/>
    <property type="project" value="TreeGrafter"/>
</dbReference>
<evidence type="ECO:0000259" key="6">
    <source>
        <dbReference type="Pfam" id="PF00884"/>
    </source>
</evidence>
<dbReference type="GO" id="GO:0046872">
    <property type="term" value="F:metal ion binding"/>
    <property type="evidence" value="ECO:0007669"/>
    <property type="project" value="UniProtKB-KW"/>
</dbReference>
<dbReference type="CDD" id="cd16027">
    <property type="entry name" value="SGSH"/>
    <property type="match status" value="1"/>
</dbReference>
<organism evidence="7 8">
    <name type="scientific">Hephaestia caeni</name>
    <dbReference type="NCBI Taxonomy" id="645617"/>
    <lineage>
        <taxon>Bacteria</taxon>
        <taxon>Pseudomonadati</taxon>
        <taxon>Pseudomonadota</taxon>
        <taxon>Alphaproteobacteria</taxon>
        <taxon>Sphingomonadales</taxon>
        <taxon>Sphingomonadaceae</taxon>
        <taxon>Hephaestia</taxon>
    </lineage>
</organism>
<dbReference type="InterPro" id="IPR000917">
    <property type="entry name" value="Sulfatase_N"/>
</dbReference>
<dbReference type="Pfam" id="PF00884">
    <property type="entry name" value="Sulfatase"/>
    <property type="match status" value="1"/>
</dbReference>
<keyword evidence="5" id="KW-0732">Signal</keyword>
<dbReference type="InterPro" id="IPR024607">
    <property type="entry name" value="Sulfatase_CS"/>
</dbReference>
<name>A0A397PD89_9SPHN</name>
<dbReference type="PROSITE" id="PS00523">
    <property type="entry name" value="SULFATASE_1"/>
    <property type="match status" value="1"/>
</dbReference>
<dbReference type="InterPro" id="IPR017850">
    <property type="entry name" value="Alkaline_phosphatase_core_sf"/>
</dbReference>
<dbReference type="Proteomes" id="UP000266568">
    <property type="component" value="Unassembled WGS sequence"/>
</dbReference>
<comment type="similarity">
    <text evidence="1">Belongs to the sulfatase family.</text>
</comment>
<accession>A0A397PD89</accession>
<keyword evidence="4" id="KW-0106">Calcium</keyword>
<evidence type="ECO:0000256" key="3">
    <source>
        <dbReference type="ARBA" id="ARBA00022801"/>
    </source>
</evidence>
<evidence type="ECO:0000256" key="2">
    <source>
        <dbReference type="ARBA" id="ARBA00022723"/>
    </source>
</evidence>
<feature type="chain" id="PRO_5017457255" evidence="5">
    <location>
        <begin position="25"/>
        <end position="566"/>
    </location>
</feature>
<comment type="caution">
    <text evidence="7">The sequence shown here is derived from an EMBL/GenBank/DDBJ whole genome shotgun (WGS) entry which is preliminary data.</text>
</comment>
<dbReference type="EMBL" id="QXDC01000002">
    <property type="protein sequence ID" value="RIA46938.1"/>
    <property type="molecule type" value="Genomic_DNA"/>
</dbReference>
<protein>
    <submittedName>
        <fullName evidence="7">Arylsulfatase A-like enzyme</fullName>
    </submittedName>
</protein>
<evidence type="ECO:0000313" key="7">
    <source>
        <dbReference type="EMBL" id="RIA46938.1"/>
    </source>
</evidence>
<dbReference type="PANTHER" id="PTHR42693">
    <property type="entry name" value="ARYLSULFATASE FAMILY MEMBER"/>
    <property type="match status" value="1"/>
</dbReference>
<feature type="signal peptide" evidence="5">
    <location>
        <begin position="1"/>
        <end position="24"/>
    </location>
</feature>
<gene>
    <name evidence="7" type="ORF">DFR49_1500</name>
</gene>
<dbReference type="Gene3D" id="3.40.720.10">
    <property type="entry name" value="Alkaline Phosphatase, subunit A"/>
    <property type="match status" value="1"/>
</dbReference>
<keyword evidence="3" id="KW-0378">Hydrolase</keyword>
<evidence type="ECO:0000313" key="8">
    <source>
        <dbReference type="Proteomes" id="UP000266568"/>
    </source>
</evidence>
<dbReference type="InterPro" id="IPR050738">
    <property type="entry name" value="Sulfatase"/>
</dbReference>
<dbReference type="SUPFAM" id="SSF53649">
    <property type="entry name" value="Alkaline phosphatase-like"/>
    <property type="match status" value="1"/>
</dbReference>
<keyword evidence="8" id="KW-1185">Reference proteome</keyword>
<proteinExistence type="inferred from homology"/>
<dbReference type="AlphaFoldDB" id="A0A397PD89"/>
<keyword evidence="2" id="KW-0479">Metal-binding</keyword>
<dbReference type="PANTHER" id="PTHR42693:SF53">
    <property type="entry name" value="ENDO-4-O-SULFATASE"/>
    <property type="match status" value="1"/>
</dbReference>
<feature type="domain" description="Sulfatase N-terminal" evidence="6">
    <location>
        <begin position="35"/>
        <end position="329"/>
    </location>
</feature>
<sequence>MSHALPGAAAALALLCGCAPTMSAQRPAAPVDRRPNILLIVAEDMNLRVGAFGDTLADTPNIDRLAAEGVRYPNAFTTSGVCSPSRSSLITGVHQQTLGTQHMRTNKGGKPNGAAFAYEAVPPAEVKAFPELLRRAGYTTLNDTKTDYQFGEPFSVWDRSAEGARWRDVPRDKPFFQMITLMQTHESYIWPGDLEPRNAGEAKVIVRNRKNHARYPSRTDPAAVMVPPWLADTPATRRDIARHYDNIHAMDGMVGAILAQLDADGLADDTIVIWTADNGDGLPRAKRSIYDSGIHVPLIIRWPDHRKAGDEDRQLISFVDFAPTLLALARAPLPAYLQGRDFLGDGPKRDYIFAAADRMINVFDRQKAARDARYKYIRNYVPNEPYFRPLAYRDVMPTMRDLWAARERGTLTAVQRALFAAPRPPEELYDVVADPFETVNLAGEARHAAALHRLRGALDEWLRRTPDLSAMDERAMMLSMWPGGIQPQTAPARISRDADGRIRLRSATPGASIEYRWRGDAGAGVWSLYTGPFEPIERGAIETRAIRYGYGASEMVTQMPEGAVAR</sequence>
<reference evidence="7 8" key="1">
    <citation type="submission" date="2018-08" db="EMBL/GenBank/DDBJ databases">
        <title>Genomic Encyclopedia of Type Strains, Phase IV (KMG-IV): sequencing the most valuable type-strain genomes for metagenomic binning, comparative biology and taxonomic classification.</title>
        <authorList>
            <person name="Goeker M."/>
        </authorList>
    </citation>
    <scope>NUCLEOTIDE SEQUENCE [LARGE SCALE GENOMIC DNA]</scope>
    <source>
        <strain evidence="7 8">DSM 25527</strain>
    </source>
</reference>
<evidence type="ECO:0000256" key="1">
    <source>
        <dbReference type="ARBA" id="ARBA00008779"/>
    </source>
</evidence>
<evidence type="ECO:0000256" key="5">
    <source>
        <dbReference type="SAM" id="SignalP"/>
    </source>
</evidence>